<dbReference type="PANTHER" id="PTHR46797:SF25">
    <property type="entry name" value="TRANSCRIPTIONAL REGULATOR"/>
    <property type="match status" value="1"/>
</dbReference>
<dbReference type="AlphaFoldDB" id="A0A318SP17"/>
<dbReference type="CDD" id="cd00093">
    <property type="entry name" value="HTH_XRE"/>
    <property type="match status" value="1"/>
</dbReference>
<dbReference type="Pfam" id="PF07883">
    <property type="entry name" value="Cupin_2"/>
    <property type="match status" value="1"/>
</dbReference>
<dbReference type="InterPro" id="IPR050807">
    <property type="entry name" value="TransReg_Diox_bact_type"/>
</dbReference>
<evidence type="ECO:0000259" key="3">
    <source>
        <dbReference type="PROSITE" id="PS50943"/>
    </source>
</evidence>
<dbReference type="PANTHER" id="PTHR46797">
    <property type="entry name" value="HTH-TYPE TRANSCRIPTIONAL REGULATOR"/>
    <property type="match status" value="1"/>
</dbReference>
<name>A0A318SP17_9RHOB</name>
<dbReference type="SUPFAM" id="SSF47413">
    <property type="entry name" value="lambda repressor-like DNA-binding domains"/>
    <property type="match status" value="1"/>
</dbReference>
<evidence type="ECO:0000313" key="4">
    <source>
        <dbReference type="EMBL" id="PYE82436.1"/>
    </source>
</evidence>
<feature type="region of interest" description="Disordered" evidence="2">
    <location>
        <begin position="201"/>
        <end position="222"/>
    </location>
</feature>
<evidence type="ECO:0000313" key="5">
    <source>
        <dbReference type="Proteomes" id="UP000248311"/>
    </source>
</evidence>
<organism evidence="4 5">
    <name type="scientific">Pseudoroseicyclus aestuarii</name>
    <dbReference type="NCBI Taxonomy" id="1795041"/>
    <lineage>
        <taxon>Bacteria</taxon>
        <taxon>Pseudomonadati</taxon>
        <taxon>Pseudomonadota</taxon>
        <taxon>Alphaproteobacteria</taxon>
        <taxon>Rhodobacterales</taxon>
        <taxon>Paracoccaceae</taxon>
        <taxon>Pseudoroseicyclus</taxon>
    </lineage>
</organism>
<keyword evidence="5" id="KW-1185">Reference proteome</keyword>
<dbReference type="CDD" id="cd02209">
    <property type="entry name" value="cupin_XRE_C"/>
    <property type="match status" value="1"/>
</dbReference>
<dbReference type="EMBL" id="QJTE01000004">
    <property type="protein sequence ID" value="PYE82436.1"/>
    <property type="molecule type" value="Genomic_DNA"/>
</dbReference>
<feature type="domain" description="HTH cro/C1-type" evidence="3">
    <location>
        <begin position="20"/>
        <end position="74"/>
    </location>
</feature>
<dbReference type="Proteomes" id="UP000248311">
    <property type="component" value="Unassembled WGS sequence"/>
</dbReference>
<reference evidence="4 5" key="1">
    <citation type="submission" date="2018-06" db="EMBL/GenBank/DDBJ databases">
        <title>Genomic Encyclopedia of Type Strains, Phase III (KMG-III): the genomes of soil and plant-associated and newly described type strains.</title>
        <authorList>
            <person name="Whitman W."/>
        </authorList>
    </citation>
    <scope>NUCLEOTIDE SEQUENCE [LARGE SCALE GENOMIC DNA]</scope>
    <source>
        <strain evidence="4 5">CECT 9025</strain>
    </source>
</reference>
<comment type="caution">
    <text evidence="4">The sequence shown here is derived from an EMBL/GenBank/DDBJ whole genome shotgun (WGS) entry which is preliminary data.</text>
</comment>
<dbReference type="SUPFAM" id="SSF51182">
    <property type="entry name" value="RmlC-like cupins"/>
    <property type="match status" value="1"/>
</dbReference>
<dbReference type="Pfam" id="PF13560">
    <property type="entry name" value="HTH_31"/>
    <property type="match status" value="1"/>
</dbReference>
<dbReference type="GO" id="GO:0005829">
    <property type="term" value="C:cytosol"/>
    <property type="evidence" value="ECO:0007669"/>
    <property type="project" value="TreeGrafter"/>
</dbReference>
<dbReference type="InterPro" id="IPR013096">
    <property type="entry name" value="Cupin_2"/>
</dbReference>
<dbReference type="Gene3D" id="2.60.120.10">
    <property type="entry name" value="Jelly Rolls"/>
    <property type="match status" value="1"/>
</dbReference>
<dbReference type="InterPro" id="IPR001387">
    <property type="entry name" value="Cro/C1-type_HTH"/>
</dbReference>
<sequence length="222" mass="24577">MTGATEPEQRTAHPAFGARLRERRRELNLTLREVAVGSGLSIGFISQAERDITVPSLTSLHNICRVLKIPVQEVLPEVSVAPQASRNAQRPLLTLRPDRNGRGYERISTTFPGSTLSSVLMHEPPGNRTEPQRHDGEEMFYMLDGSITVELEGEQIVLSPGDSLHFSSRRRHSTWNHTNRTALLLHVCTIDVFGDRIAEDSEGPGLHAGHEDARRAAPKDPA</sequence>
<protein>
    <submittedName>
        <fullName evidence="4">XRE family transcriptional regulator</fullName>
    </submittedName>
</protein>
<dbReference type="InterPro" id="IPR014710">
    <property type="entry name" value="RmlC-like_jellyroll"/>
</dbReference>
<dbReference type="SMART" id="SM00530">
    <property type="entry name" value="HTH_XRE"/>
    <property type="match status" value="1"/>
</dbReference>
<dbReference type="PROSITE" id="PS50943">
    <property type="entry name" value="HTH_CROC1"/>
    <property type="match status" value="1"/>
</dbReference>
<evidence type="ECO:0000256" key="1">
    <source>
        <dbReference type="ARBA" id="ARBA00023125"/>
    </source>
</evidence>
<gene>
    <name evidence="4" type="ORF">DFP88_104192</name>
</gene>
<accession>A0A318SP17</accession>
<dbReference type="GO" id="GO:0003700">
    <property type="term" value="F:DNA-binding transcription factor activity"/>
    <property type="evidence" value="ECO:0007669"/>
    <property type="project" value="TreeGrafter"/>
</dbReference>
<dbReference type="RefSeq" id="WP_181418641.1">
    <property type="nucleotide sequence ID" value="NZ_QJTE01000004.1"/>
</dbReference>
<feature type="compositionally biased region" description="Basic and acidic residues" evidence="2">
    <location>
        <begin position="208"/>
        <end position="222"/>
    </location>
</feature>
<dbReference type="InterPro" id="IPR011051">
    <property type="entry name" value="RmlC_Cupin_sf"/>
</dbReference>
<evidence type="ECO:0000256" key="2">
    <source>
        <dbReference type="SAM" id="MobiDB-lite"/>
    </source>
</evidence>
<dbReference type="GO" id="GO:0003677">
    <property type="term" value="F:DNA binding"/>
    <property type="evidence" value="ECO:0007669"/>
    <property type="project" value="UniProtKB-KW"/>
</dbReference>
<dbReference type="InterPro" id="IPR010982">
    <property type="entry name" value="Lambda_DNA-bd_dom_sf"/>
</dbReference>
<keyword evidence="1" id="KW-0238">DNA-binding</keyword>
<dbReference type="Gene3D" id="1.10.260.40">
    <property type="entry name" value="lambda repressor-like DNA-binding domains"/>
    <property type="match status" value="1"/>
</dbReference>
<proteinExistence type="predicted"/>